<reference evidence="1" key="2">
    <citation type="submission" date="2022-06" db="UniProtKB">
        <authorList>
            <consortium name="EnsemblMetazoa"/>
        </authorList>
    </citation>
    <scope>IDENTIFICATION</scope>
    <source>
        <strain evidence="1">DF5081</strain>
    </source>
</reference>
<dbReference type="Proteomes" id="UP000005237">
    <property type="component" value="Unassembled WGS sequence"/>
</dbReference>
<keyword evidence="2" id="KW-1185">Reference proteome</keyword>
<dbReference type="EnsemblMetazoa" id="CJA42332.1">
    <property type="protein sequence ID" value="CJA42332.1"/>
    <property type="gene ID" value="WBGene00218180"/>
</dbReference>
<proteinExistence type="predicted"/>
<dbReference type="AlphaFoldDB" id="A0A8R1ISG6"/>
<organism evidence="1 2">
    <name type="scientific">Caenorhabditis japonica</name>
    <dbReference type="NCBI Taxonomy" id="281687"/>
    <lineage>
        <taxon>Eukaryota</taxon>
        <taxon>Metazoa</taxon>
        <taxon>Ecdysozoa</taxon>
        <taxon>Nematoda</taxon>
        <taxon>Chromadorea</taxon>
        <taxon>Rhabditida</taxon>
        <taxon>Rhabditina</taxon>
        <taxon>Rhabditomorpha</taxon>
        <taxon>Rhabditoidea</taxon>
        <taxon>Rhabditidae</taxon>
        <taxon>Peloderinae</taxon>
        <taxon>Caenorhabditis</taxon>
    </lineage>
</organism>
<sequence length="106" mass="12071">MVRASPVEYLNSPLLACPLAHEPYRPYLSIGLTCSHLCNSTQSDQNQNQRIASHWWQNGGRRKVEMAWHGVARRDARARISSNFGSLRGKRRRRAAAGPKLLYFAH</sequence>
<reference evidence="2" key="1">
    <citation type="submission" date="2010-08" db="EMBL/GenBank/DDBJ databases">
        <authorList>
            <consortium name="Caenorhabditis japonica Sequencing Consortium"/>
            <person name="Wilson R.K."/>
        </authorList>
    </citation>
    <scope>NUCLEOTIDE SEQUENCE [LARGE SCALE GENOMIC DNA]</scope>
    <source>
        <strain evidence="2">DF5081</strain>
    </source>
</reference>
<protein>
    <submittedName>
        <fullName evidence="1">Uncharacterized protein</fullName>
    </submittedName>
</protein>
<evidence type="ECO:0000313" key="1">
    <source>
        <dbReference type="EnsemblMetazoa" id="CJA42332.1"/>
    </source>
</evidence>
<evidence type="ECO:0000313" key="2">
    <source>
        <dbReference type="Proteomes" id="UP000005237"/>
    </source>
</evidence>
<name>A0A8R1ISG6_CAEJA</name>
<accession>A0A8R1ISG6</accession>